<dbReference type="Pfam" id="PF01118">
    <property type="entry name" value="Semialdhyde_dh"/>
    <property type="match status" value="1"/>
</dbReference>
<reference evidence="11 12" key="1">
    <citation type="submission" date="2018-05" db="EMBL/GenBank/DDBJ databases">
        <title>Vibrio limimaris sp. nov., isolated from marine sediment.</title>
        <authorList>
            <person name="Li C.-M."/>
        </authorList>
    </citation>
    <scope>NUCLEOTIDE SEQUENCE [LARGE SCALE GENOMIC DNA]</scope>
    <source>
        <strain evidence="11 12">E4404</strain>
    </source>
</reference>
<dbReference type="SUPFAM" id="SSF51735">
    <property type="entry name" value="NAD(P)-binding Rossmann-fold domains"/>
    <property type="match status" value="1"/>
</dbReference>
<dbReference type="CDD" id="cd17895">
    <property type="entry name" value="AGPR_1_N"/>
    <property type="match status" value="1"/>
</dbReference>
<dbReference type="InterPro" id="IPR036291">
    <property type="entry name" value="NAD(P)-bd_dom_sf"/>
</dbReference>
<name>A0A2U3BAA0_9VIBR</name>
<evidence type="ECO:0000256" key="1">
    <source>
        <dbReference type="ARBA" id="ARBA00004862"/>
    </source>
</evidence>
<comment type="caution">
    <text evidence="11">The sequence shown here is derived from an EMBL/GenBank/DDBJ whole genome shotgun (WGS) entry which is preliminary data.</text>
</comment>
<comment type="similarity">
    <text evidence="8">Belongs to the NAGSA dehydrogenase family. Type 1 subfamily.</text>
</comment>
<accession>A0A2U3BAA0</accession>
<keyword evidence="4 8" id="KW-0028">Amino-acid biosynthesis</keyword>
<dbReference type="GO" id="GO:0070401">
    <property type="term" value="F:NADP+ binding"/>
    <property type="evidence" value="ECO:0007669"/>
    <property type="project" value="InterPro"/>
</dbReference>
<dbReference type="GO" id="GO:0005737">
    <property type="term" value="C:cytoplasm"/>
    <property type="evidence" value="ECO:0007669"/>
    <property type="project" value="UniProtKB-SubCell"/>
</dbReference>
<dbReference type="HAMAP" id="MF_00150">
    <property type="entry name" value="ArgC_type1"/>
    <property type="match status" value="1"/>
</dbReference>
<comment type="subcellular location">
    <subcellularLocation>
        <location evidence="8">Cytoplasm</location>
    </subcellularLocation>
</comment>
<dbReference type="GO" id="GO:0003942">
    <property type="term" value="F:N-acetyl-gamma-glutamyl-phosphate reductase activity"/>
    <property type="evidence" value="ECO:0007669"/>
    <property type="project" value="UniProtKB-UniRule"/>
</dbReference>
<evidence type="ECO:0000256" key="5">
    <source>
        <dbReference type="ARBA" id="ARBA00022857"/>
    </source>
</evidence>
<dbReference type="Gene3D" id="3.30.360.10">
    <property type="entry name" value="Dihydrodipicolinate Reductase, domain 2"/>
    <property type="match status" value="1"/>
</dbReference>
<dbReference type="SMART" id="SM00859">
    <property type="entry name" value="Semialdhyde_dh"/>
    <property type="match status" value="1"/>
</dbReference>
<feature type="domain" description="Semialdehyde dehydrogenase NAD-binding" evidence="10">
    <location>
        <begin position="3"/>
        <end position="146"/>
    </location>
</feature>
<evidence type="ECO:0000256" key="6">
    <source>
        <dbReference type="ARBA" id="ARBA00023002"/>
    </source>
</evidence>
<evidence type="ECO:0000256" key="9">
    <source>
        <dbReference type="PROSITE-ProRule" id="PRU10010"/>
    </source>
</evidence>
<keyword evidence="12" id="KW-1185">Reference proteome</keyword>
<dbReference type="GO" id="GO:0051287">
    <property type="term" value="F:NAD binding"/>
    <property type="evidence" value="ECO:0007669"/>
    <property type="project" value="InterPro"/>
</dbReference>
<dbReference type="PANTHER" id="PTHR32338:SF10">
    <property type="entry name" value="N-ACETYL-GAMMA-GLUTAMYL-PHOSPHATE REDUCTASE, CHLOROPLASTIC-RELATED"/>
    <property type="match status" value="1"/>
</dbReference>
<evidence type="ECO:0000256" key="2">
    <source>
        <dbReference type="ARBA" id="ARBA00022490"/>
    </source>
</evidence>
<organism evidence="11 12">
    <name type="scientific">Vibrio albus</name>
    <dbReference type="NCBI Taxonomy" id="2200953"/>
    <lineage>
        <taxon>Bacteria</taxon>
        <taxon>Pseudomonadati</taxon>
        <taxon>Pseudomonadota</taxon>
        <taxon>Gammaproteobacteria</taxon>
        <taxon>Vibrionales</taxon>
        <taxon>Vibrionaceae</taxon>
        <taxon>Vibrio</taxon>
    </lineage>
</organism>
<keyword evidence="2 8" id="KW-0963">Cytoplasm</keyword>
<dbReference type="FunFam" id="3.40.50.720:FF:000117">
    <property type="entry name" value="N-acetyl-gamma-glutamyl-phosphate reductase"/>
    <property type="match status" value="1"/>
</dbReference>
<evidence type="ECO:0000259" key="10">
    <source>
        <dbReference type="SMART" id="SM00859"/>
    </source>
</evidence>
<evidence type="ECO:0000256" key="7">
    <source>
        <dbReference type="ARBA" id="ARBA00050557"/>
    </source>
</evidence>
<comment type="catalytic activity">
    <reaction evidence="7 8">
        <text>N-acetyl-L-glutamate 5-semialdehyde + phosphate + NADP(+) = N-acetyl-L-glutamyl 5-phosphate + NADPH + H(+)</text>
        <dbReference type="Rhea" id="RHEA:21588"/>
        <dbReference type="ChEBI" id="CHEBI:15378"/>
        <dbReference type="ChEBI" id="CHEBI:29123"/>
        <dbReference type="ChEBI" id="CHEBI:43474"/>
        <dbReference type="ChEBI" id="CHEBI:57783"/>
        <dbReference type="ChEBI" id="CHEBI:57936"/>
        <dbReference type="ChEBI" id="CHEBI:58349"/>
        <dbReference type="EC" id="1.2.1.38"/>
    </reaction>
</comment>
<dbReference type="FunFam" id="3.30.360.10:FF:000014">
    <property type="entry name" value="N-acetyl-gamma-glutamyl-phosphate reductase"/>
    <property type="match status" value="1"/>
</dbReference>
<dbReference type="UniPathway" id="UPA00068">
    <property type="reaction ID" value="UER00108"/>
</dbReference>
<dbReference type="InterPro" id="IPR050085">
    <property type="entry name" value="AGPR"/>
</dbReference>
<dbReference type="InterPro" id="IPR023013">
    <property type="entry name" value="AGPR_AS"/>
</dbReference>
<evidence type="ECO:0000313" key="11">
    <source>
        <dbReference type="EMBL" id="PWI33708.1"/>
    </source>
</evidence>
<dbReference type="Pfam" id="PF22698">
    <property type="entry name" value="Semialdhyde_dhC_1"/>
    <property type="match status" value="1"/>
</dbReference>
<dbReference type="InterPro" id="IPR000534">
    <property type="entry name" value="Semialdehyde_DH_NAD-bd"/>
</dbReference>
<keyword evidence="6 8" id="KW-0560">Oxidoreductase</keyword>
<gene>
    <name evidence="8" type="primary">argC</name>
    <name evidence="11" type="ORF">DI392_09615</name>
</gene>
<evidence type="ECO:0000313" key="12">
    <source>
        <dbReference type="Proteomes" id="UP000245362"/>
    </source>
</evidence>
<dbReference type="AlphaFoldDB" id="A0A2U3BAA0"/>
<keyword evidence="5 8" id="KW-0521">NADP</keyword>
<dbReference type="PROSITE" id="PS01224">
    <property type="entry name" value="ARGC"/>
    <property type="match status" value="1"/>
</dbReference>
<dbReference type="GO" id="GO:0006526">
    <property type="term" value="P:L-arginine biosynthetic process"/>
    <property type="evidence" value="ECO:0007669"/>
    <property type="project" value="UniProtKB-UniRule"/>
</dbReference>
<dbReference type="OrthoDB" id="9801289at2"/>
<dbReference type="PANTHER" id="PTHR32338">
    <property type="entry name" value="N-ACETYL-GAMMA-GLUTAMYL-PHOSPHATE REDUCTASE, CHLOROPLASTIC-RELATED-RELATED"/>
    <property type="match status" value="1"/>
</dbReference>
<dbReference type="EMBL" id="QFWT01000004">
    <property type="protein sequence ID" value="PWI33708.1"/>
    <property type="molecule type" value="Genomic_DNA"/>
</dbReference>
<dbReference type="EC" id="1.2.1.38" evidence="8"/>
<dbReference type="InterPro" id="IPR000706">
    <property type="entry name" value="AGPR_type-1"/>
</dbReference>
<proteinExistence type="inferred from homology"/>
<dbReference type="InterPro" id="IPR058924">
    <property type="entry name" value="AGPR_dimerisation_dom"/>
</dbReference>
<protein>
    <recommendedName>
        <fullName evidence="8">N-acetyl-gamma-glutamyl-phosphate reductase</fullName>
        <shortName evidence="8">AGPR</shortName>
        <ecNumber evidence="8">1.2.1.38</ecNumber>
    </recommendedName>
    <alternativeName>
        <fullName evidence="8">N-acetyl-glutamate semialdehyde dehydrogenase</fullName>
        <shortName evidence="8">NAGSA dehydrogenase</shortName>
    </alternativeName>
</protein>
<comment type="function">
    <text evidence="8">Catalyzes the NADPH-dependent reduction of N-acetyl-5-glutamyl phosphate to yield N-acetyl-L-glutamate 5-semialdehyde.</text>
</comment>
<dbReference type="NCBIfam" id="TIGR01850">
    <property type="entry name" value="argC"/>
    <property type="match status" value="1"/>
</dbReference>
<evidence type="ECO:0000256" key="4">
    <source>
        <dbReference type="ARBA" id="ARBA00022605"/>
    </source>
</evidence>
<comment type="pathway">
    <text evidence="1 8">Amino-acid biosynthesis; L-arginine biosynthesis; N(2)-acetyl-L-ornithine from L-glutamate: step 3/4.</text>
</comment>
<dbReference type="CDD" id="cd23934">
    <property type="entry name" value="AGPR_1_C"/>
    <property type="match status" value="1"/>
</dbReference>
<dbReference type="Gene3D" id="3.40.50.720">
    <property type="entry name" value="NAD(P)-binding Rossmann-like Domain"/>
    <property type="match status" value="1"/>
</dbReference>
<evidence type="ECO:0000256" key="8">
    <source>
        <dbReference type="HAMAP-Rule" id="MF_00150"/>
    </source>
</evidence>
<sequence length="334" mass="36133">MLKTTIIGASGYTGAELALLVTKHPELTLTGLYVSANSVDAGKAISELHGKLAGVTDMPVQPLTDPAAVAAECDVVFLATAHEVSHDLAPYFIDGGCQVFDLSGAYRVQSDSFYTTFYGFEHKYSDLLSNAVYGLAEWNEAEIKNTNMVAVAGCYPTASQLAIKPLVELNFLDLNQWPVISAVSGVSGAGRKASMVNSFCEVSLQPYGVFTHRHQPEIASHLGCDVIFTPHLGNFKRGILATITMKLAKGITEEQVEQAFVKAYKDKPAVRLKHQQMPRVQDVQFTPFCDIGWKVQGEHVIVASAIDNLLKGASTHAMQCLNIRNGFAPLTSLI</sequence>
<evidence type="ECO:0000256" key="3">
    <source>
        <dbReference type="ARBA" id="ARBA00022571"/>
    </source>
</evidence>
<dbReference type="Proteomes" id="UP000245362">
    <property type="component" value="Unassembled WGS sequence"/>
</dbReference>
<dbReference type="RefSeq" id="WP_109319692.1">
    <property type="nucleotide sequence ID" value="NZ_QFWT01000004.1"/>
</dbReference>
<feature type="active site" evidence="8 9">
    <location>
        <position position="154"/>
    </location>
</feature>
<keyword evidence="3 8" id="KW-0055">Arginine biosynthesis</keyword>
<dbReference type="SUPFAM" id="SSF55347">
    <property type="entry name" value="Glyceraldehyde-3-phosphate dehydrogenase-like, C-terminal domain"/>
    <property type="match status" value="1"/>
</dbReference>